<dbReference type="InterPro" id="IPR008979">
    <property type="entry name" value="Galactose-bd-like_sf"/>
</dbReference>
<evidence type="ECO:0000256" key="1">
    <source>
        <dbReference type="SAM" id="Phobius"/>
    </source>
</evidence>
<dbReference type="Pfam" id="PF07589">
    <property type="entry name" value="PEP-CTERM"/>
    <property type="match status" value="1"/>
</dbReference>
<feature type="transmembrane region" description="Helical" evidence="1">
    <location>
        <begin position="178"/>
        <end position="195"/>
    </location>
</feature>
<evidence type="ECO:0000259" key="3">
    <source>
        <dbReference type="Pfam" id="PF07589"/>
    </source>
</evidence>
<accession>A0A552UHU6</accession>
<organism evidence="4 5">
    <name type="scientific">Glacieibacterium frigidum</name>
    <dbReference type="NCBI Taxonomy" id="2593303"/>
    <lineage>
        <taxon>Bacteria</taxon>
        <taxon>Pseudomonadati</taxon>
        <taxon>Pseudomonadota</taxon>
        <taxon>Alphaproteobacteria</taxon>
        <taxon>Sphingomonadales</taxon>
        <taxon>Sphingosinicellaceae</taxon>
        <taxon>Glacieibacterium</taxon>
    </lineage>
</organism>
<evidence type="ECO:0000313" key="4">
    <source>
        <dbReference type="EMBL" id="TRW17792.1"/>
    </source>
</evidence>
<feature type="domain" description="Ice-binding protein C-terminal" evidence="3">
    <location>
        <begin position="174"/>
        <end position="198"/>
    </location>
</feature>
<feature type="chain" id="PRO_5022142042" evidence="2">
    <location>
        <begin position="22"/>
        <end position="204"/>
    </location>
</feature>
<keyword evidence="2" id="KW-0732">Signal</keyword>
<dbReference type="RefSeq" id="WP_144236484.1">
    <property type="nucleotide sequence ID" value="NZ_VJWA01000001.1"/>
</dbReference>
<comment type="caution">
    <text evidence="4">The sequence shown here is derived from an EMBL/GenBank/DDBJ whole genome shotgun (WGS) entry which is preliminary data.</text>
</comment>
<keyword evidence="1" id="KW-0472">Membrane</keyword>
<feature type="signal peptide" evidence="2">
    <location>
        <begin position="1"/>
        <end position="21"/>
    </location>
</feature>
<dbReference type="SUPFAM" id="SSF49785">
    <property type="entry name" value="Galactose-binding domain-like"/>
    <property type="match status" value="1"/>
</dbReference>
<dbReference type="EMBL" id="VJWA01000001">
    <property type="protein sequence ID" value="TRW17792.1"/>
    <property type="molecule type" value="Genomic_DNA"/>
</dbReference>
<dbReference type="Gene3D" id="2.60.120.260">
    <property type="entry name" value="Galactose-binding domain-like"/>
    <property type="match status" value="1"/>
</dbReference>
<dbReference type="InterPro" id="IPR013424">
    <property type="entry name" value="Ice-binding_C"/>
</dbReference>
<dbReference type="NCBIfam" id="TIGR02595">
    <property type="entry name" value="PEP_CTERM"/>
    <property type="match status" value="1"/>
</dbReference>
<keyword evidence="1" id="KW-0812">Transmembrane</keyword>
<gene>
    <name evidence="4" type="ORF">FMM06_06550</name>
</gene>
<reference evidence="4 5" key="1">
    <citation type="submission" date="2019-07" db="EMBL/GenBank/DDBJ databases">
        <title>Novel species isolated from glacier.</title>
        <authorList>
            <person name="Liu Q."/>
            <person name="Xin Y.-H."/>
        </authorList>
    </citation>
    <scope>NUCLEOTIDE SEQUENCE [LARGE SCALE GENOMIC DNA]</scope>
    <source>
        <strain evidence="4 5">LB1R16</strain>
    </source>
</reference>
<dbReference type="NCBIfam" id="NF035944">
    <property type="entry name" value="PEPxxWA-CTERM"/>
    <property type="match status" value="1"/>
</dbReference>
<dbReference type="Proteomes" id="UP000317894">
    <property type="component" value="Unassembled WGS sequence"/>
</dbReference>
<evidence type="ECO:0000256" key="2">
    <source>
        <dbReference type="SAM" id="SignalP"/>
    </source>
</evidence>
<proteinExistence type="predicted"/>
<sequence>MFAKTVLGSVIAATVSVAAHAVTVVPVSAVGSSSFPTYNDTFAIDQGPGSATTDWASLGQGSASRLNLDLGAVYTLDTAFVTDRVTSGGGNGGYVGGTTDFTTSFFLQAYTDATFTTTLGSAVIVNQATPGSPSGPSSFLNTVSLSGFTARYIQYGVISSNGANPGLSNIAFNAVPEPATWGLLIAGFAVVGIAARRRRTAVAA</sequence>
<evidence type="ECO:0000313" key="5">
    <source>
        <dbReference type="Proteomes" id="UP000317894"/>
    </source>
</evidence>
<name>A0A552UHU6_9SPHN</name>
<dbReference type="AlphaFoldDB" id="A0A552UHU6"/>
<protein>
    <submittedName>
        <fullName evidence="4">Discoidin domain-containing protein</fullName>
    </submittedName>
</protein>
<keyword evidence="1" id="KW-1133">Transmembrane helix</keyword>
<keyword evidence="5" id="KW-1185">Reference proteome</keyword>